<evidence type="ECO:0000313" key="3">
    <source>
        <dbReference type="EMBL" id="KAI5310956.1"/>
    </source>
</evidence>
<feature type="compositionally biased region" description="Polar residues" evidence="1">
    <location>
        <begin position="109"/>
        <end position="118"/>
    </location>
</feature>
<protein>
    <submittedName>
        <fullName evidence="3">Uncharacterized protein</fullName>
    </submittedName>
</protein>
<dbReference type="EMBL" id="JAJFAZ020000103">
    <property type="protein sequence ID" value="KAI5310930.1"/>
    <property type="molecule type" value="Genomic_DNA"/>
</dbReference>
<name>A0AAD4YIR9_PRUDU</name>
<feature type="region of interest" description="Disordered" evidence="1">
    <location>
        <begin position="109"/>
        <end position="136"/>
    </location>
</feature>
<accession>A0AAD4YIR9</accession>
<dbReference type="AlphaFoldDB" id="A0AAD4YIR9"/>
<gene>
    <name evidence="2" type="ORF">L3X38_040735</name>
    <name evidence="3" type="ORF">L3X38_045479</name>
</gene>
<evidence type="ECO:0000256" key="1">
    <source>
        <dbReference type="SAM" id="MobiDB-lite"/>
    </source>
</evidence>
<reference evidence="3 4" key="1">
    <citation type="journal article" date="2022" name="G3 (Bethesda)">
        <title>Whole-genome sequence and methylome profiling of the almond [Prunus dulcis (Mill.) D.A. Webb] cultivar 'Nonpareil'.</title>
        <authorList>
            <person name="D'Amico-Willman K.M."/>
            <person name="Ouma W.Z."/>
            <person name="Meulia T."/>
            <person name="Sideli G.M."/>
            <person name="Gradziel T.M."/>
            <person name="Fresnedo-Ramirez J."/>
        </authorList>
    </citation>
    <scope>NUCLEOTIDE SEQUENCE [LARGE SCALE GENOMIC DNA]</scope>
    <source>
        <strain evidence="3">Clone GOH B32 T37-40</strain>
    </source>
</reference>
<keyword evidence="4" id="KW-1185">Reference proteome</keyword>
<dbReference type="EMBL" id="JAJFAZ020000100">
    <property type="protein sequence ID" value="KAI5310956.1"/>
    <property type="molecule type" value="Genomic_DNA"/>
</dbReference>
<comment type="caution">
    <text evidence="3">The sequence shown here is derived from an EMBL/GenBank/DDBJ whole genome shotgun (WGS) entry which is preliminary data.</text>
</comment>
<feature type="compositionally biased region" description="Polar residues" evidence="1">
    <location>
        <begin position="50"/>
        <end position="63"/>
    </location>
</feature>
<organism evidence="3 4">
    <name type="scientific">Prunus dulcis</name>
    <name type="common">Almond</name>
    <name type="synonym">Amygdalus dulcis</name>
    <dbReference type="NCBI Taxonomy" id="3755"/>
    <lineage>
        <taxon>Eukaryota</taxon>
        <taxon>Viridiplantae</taxon>
        <taxon>Streptophyta</taxon>
        <taxon>Embryophyta</taxon>
        <taxon>Tracheophyta</taxon>
        <taxon>Spermatophyta</taxon>
        <taxon>Magnoliopsida</taxon>
        <taxon>eudicotyledons</taxon>
        <taxon>Gunneridae</taxon>
        <taxon>Pentapetalae</taxon>
        <taxon>rosids</taxon>
        <taxon>fabids</taxon>
        <taxon>Rosales</taxon>
        <taxon>Rosaceae</taxon>
        <taxon>Amygdaloideae</taxon>
        <taxon>Amygdaleae</taxon>
        <taxon>Prunus</taxon>
    </lineage>
</organism>
<evidence type="ECO:0000313" key="2">
    <source>
        <dbReference type="EMBL" id="KAI5310930.1"/>
    </source>
</evidence>
<feature type="region of interest" description="Disordered" evidence="1">
    <location>
        <begin position="50"/>
        <end position="77"/>
    </location>
</feature>
<proteinExistence type="predicted"/>
<sequence>MFREHNLYFSTAHEENRESTTAPILDFFPQEVTLHHSALSPAESNWLAPFSSSTTDNLLQNDWSPEENDQLSPRCQNQEEEIEPFYEILPSLAPVSHQSPTEKVIQVTSFSGTDNTNEISHDDLISEGTEPTYQLP</sequence>
<dbReference type="Proteomes" id="UP001054821">
    <property type="component" value="Unassembled WGS sequence"/>
</dbReference>
<evidence type="ECO:0000313" key="4">
    <source>
        <dbReference type="Proteomes" id="UP001054821"/>
    </source>
</evidence>